<dbReference type="InterPro" id="IPR001119">
    <property type="entry name" value="SLH_dom"/>
</dbReference>
<name>A0A1R0XI55_9BACL</name>
<dbReference type="RefSeq" id="WP_076121769.1">
    <property type="nucleotide sequence ID" value="NZ_MPTC01000051.1"/>
</dbReference>
<evidence type="ECO:0000259" key="1">
    <source>
        <dbReference type="PROSITE" id="PS51272"/>
    </source>
</evidence>
<comment type="caution">
    <text evidence="2">The sequence shown here is derived from an EMBL/GenBank/DDBJ whole genome shotgun (WGS) entry which is preliminary data.</text>
</comment>
<dbReference type="PANTHER" id="PTHR43308:SF5">
    <property type="entry name" value="S-LAYER PROTEIN _ PEPTIDOGLYCAN ENDO-BETA-N-ACETYLGLUCOSAMINIDASE"/>
    <property type="match status" value="1"/>
</dbReference>
<dbReference type="PANTHER" id="PTHR43308">
    <property type="entry name" value="OUTER MEMBRANE PROTEIN ALPHA-RELATED"/>
    <property type="match status" value="1"/>
</dbReference>
<proteinExistence type="predicted"/>
<dbReference type="PROSITE" id="PS51272">
    <property type="entry name" value="SLH"/>
    <property type="match status" value="3"/>
</dbReference>
<feature type="domain" description="SLH" evidence="1">
    <location>
        <begin position="124"/>
        <end position="183"/>
    </location>
</feature>
<gene>
    <name evidence="2" type="ORF">BSK52_28650</name>
</gene>
<accession>A0A1R0XI55</accession>
<dbReference type="EMBL" id="MPTC01000051">
    <property type="protein sequence ID" value="OMD34720.1"/>
    <property type="molecule type" value="Genomic_DNA"/>
</dbReference>
<dbReference type="InterPro" id="IPR051465">
    <property type="entry name" value="Cell_Envelope_Struct_Comp"/>
</dbReference>
<dbReference type="Pfam" id="PF00395">
    <property type="entry name" value="SLH"/>
    <property type="match status" value="3"/>
</dbReference>
<evidence type="ECO:0000313" key="3">
    <source>
        <dbReference type="Proteomes" id="UP000187439"/>
    </source>
</evidence>
<dbReference type="AlphaFoldDB" id="A0A1R0XI55"/>
<protein>
    <recommendedName>
        <fullName evidence="1">SLH domain-containing protein</fullName>
    </recommendedName>
</protein>
<feature type="domain" description="SLH" evidence="1">
    <location>
        <begin position="53"/>
        <end position="116"/>
    </location>
</feature>
<organism evidence="2 3">
    <name type="scientific">Paenibacillus odorifer</name>
    <dbReference type="NCBI Taxonomy" id="189426"/>
    <lineage>
        <taxon>Bacteria</taxon>
        <taxon>Bacillati</taxon>
        <taxon>Bacillota</taxon>
        <taxon>Bacilli</taxon>
        <taxon>Bacillales</taxon>
        <taxon>Paenibacillaceae</taxon>
        <taxon>Paenibacillus</taxon>
    </lineage>
</organism>
<evidence type="ECO:0000313" key="2">
    <source>
        <dbReference type="EMBL" id="OMD34720.1"/>
    </source>
</evidence>
<feature type="domain" description="SLH" evidence="1">
    <location>
        <begin position="1"/>
        <end position="52"/>
    </location>
</feature>
<sequence>MNSHWAKDSVNDLDSRMILGGTGSGLFNPDAEITRAEFAALMARAFGLRSDGGKLVFTDVKASDWYNENMRTAQAYGLITGFEDSTFRPNEKITREQAMVIAAKAMETTGLKNVLTGRTAEEMLSEYDDAASVSGWTKSGVADSLQTGIVSGRSASVLAPKAHITRAKAAKLTQELMKKSELF</sequence>
<reference evidence="2 3" key="1">
    <citation type="submission" date="2016-10" db="EMBL/GenBank/DDBJ databases">
        <title>Paenibacillus species isolates.</title>
        <authorList>
            <person name="Beno S.M."/>
        </authorList>
    </citation>
    <scope>NUCLEOTIDE SEQUENCE [LARGE SCALE GENOMIC DNA]</scope>
    <source>
        <strain evidence="2 3">FSL H7-0710</strain>
    </source>
</reference>
<dbReference type="Proteomes" id="UP000187439">
    <property type="component" value="Unassembled WGS sequence"/>
</dbReference>